<dbReference type="PANTHER" id="PTHR42678:SF40">
    <property type="entry name" value="AMIDASE DOMAIN-CONTAINING PROTEIN"/>
    <property type="match status" value="1"/>
</dbReference>
<dbReference type="Proteomes" id="UP001168877">
    <property type="component" value="Unassembled WGS sequence"/>
</dbReference>
<protein>
    <recommendedName>
        <fullName evidence="2">Amidase domain-containing protein</fullName>
    </recommendedName>
</protein>
<feature type="chain" id="PRO_5041445314" description="Amidase domain-containing protein" evidence="1">
    <location>
        <begin position="31"/>
        <end position="233"/>
    </location>
</feature>
<sequence length="233" mass="24604">MATKFSPLSNSLFSLLLLVLQTTLSSGSSAVTSPTLSIREATVADLQLAFKKNQLTSRQVVEFYLGEISRLNPILRGVIEVNPDELHLADKADQERKAKAPSSLLLGLHGIPILVKDNIATKDKMNTTSGSFALLGLIVPRNAFVVTKLINAGAIILGKASMSEWAHFRGDAPNGWCARTGQGKDTYPCGSSSGSAANMAAVSLGTETDGSILCPSCYNSVVRIKPTVVGLTS</sequence>
<dbReference type="EMBL" id="JAUESC010000384">
    <property type="protein sequence ID" value="KAK0583123.1"/>
    <property type="molecule type" value="Genomic_DNA"/>
</dbReference>
<name>A0AA39VM98_ACESA</name>
<keyword evidence="1" id="KW-0732">Signal</keyword>
<dbReference type="AlphaFoldDB" id="A0AA39VM98"/>
<dbReference type="Pfam" id="PF01425">
    <property type="entry name" value="Amidase"/>
    <property type="match status" value="1"/>
</dbReference>
<evidence type="ECO:0000313" key="3">
    <source>
        <dbReference type="EMBL" id="KAK0583123.1"/>
    </source>
</evidence>
<feature type="domain" description="Amidase" evidence="2">
    <location>
        <begin position="60"/>
        <end position="228"/>
    </location>
</feature>
<evidence type="ECO:0000313" key="4">
    <source>
        <dbReference type="Proteomes" id="UP001168877"/>
    </source>
</evidence>
<organism evidence="3 4">
    <name type="scientific">Acer saccharum</name>
    <name type="common">Sugar maple</name>
    <dbReference type="NCBI Taxonomy" id="4024"/>
    <lineage>
        <taxon>Eukaryota</taxon>
        <taxon>Viridiplantae</taxon>
        <taxon>Streptophyta</taxon>
        <taxon>Embryophyta</taxon>
        <taxon>Tracheophyta</taxon>
        <taxon>Spermatophyta</taxon>
        <taxon>Magnoliopsida</taxon>
        <taxon>eudicotyledons</taxon>
        <taxon>Gunneridae</taxon>
        <taxon>Pentapetalae</taxon>
        <taxon>rosids</taxon>
        <taxon>malvids</taxon>
        <taxon>Sapindales</taxon>
        <taxon>Sapindaceae</taxon>
        <taxon>Hippocastanoideae</taxon>
        <taxon>Acereae</taxon>
        <taxon>Acer</taxon>
    </lineage>
</organism>
<keyword evidence="4" id="KW-1185">Reference proteome</keyword>
<dbReference type="PANTHER" id="PTHR42678">
    <property type="entry name" value="AMIDASE"/>
    <property type="match status" value="1"/>
</dbReference>
<dbReference type="InterPro" id="IPR023631">
    <property type="entry name" value="Amidase_dom"/>
</dbReference>
<reference evidence="3" key="1">
    <citation type="journal article" date="2022" name="Plant J.">
        <title>Strategies of tolerance reflected in two North American maple genomes.</title>
        <authorList>
            <person name="McEvoy S.L."/>
            <person name="Sezen U.U."/>
            <person name="Trouern-Trend A."/>
            <person name="McMahon S.M."/>
            <person name="Schaberg P.G."/>
            <person name="Yang J."/>
            <person name="Wegrzyn J.L."/>
            <person name="Swenson N.G."/>
        </authorList>
    </citation>
    <scope>NUCLEOTIDE SEQUENCE</scope>
    <source>
        <strain evidence="3">NS2018</strain>
    </source>
</reference>
<feature type="signal peptide" evidence="1">
    <location>
        <begin position="1"/>
        <end position="30"/>
    </location>
</feature>
<accession>A0AA39VM98</accession>
<comment type="caution">
    <text evidence="3">The sequence shown here is derived from an EMBL/GenBank/DDBJ whole genome shotgun (WGS) entry which is preliminary data.</text>
</comment>
<dbReference type="Gene3D" id="3.90.1300.10">
    <property type="entry name" value="Amidase signature (AS) domain"/>
    <property type="match status" value="1"/>
</dbReference>
<dbReference type="SUPFAM" id="SSF75304">
    <property type="entry name" value="Amidase signature (AS) enzymes"/>
    <property type="match status" value="1"/>
</dbReference>
<gene>
    <name evidence="3" type="ORF">LWI29_033566</name>
</gene>
<reference evidence="3" key="2">
    <citation type="submission" date="2023-06" db="EMBL/GenBank/DDBJ databases">
        <authorList>
            <person name="Swenson N.G."/>
            <person name="Wegrzyn J.L."/>
            <person name="Mcevoy S.L."/>
        </authorList>
    </citation>
    <scope>NUCLEOTIDE SEQUENCE</scope>
    <source>
        <strain evidence="3">NS2018</strain>
        <tissue evidence="3">Leaf</tissue>
    </source>
</reference>
<evidence type="ECO:0000256" key="1">
    <source>
        <dbReference type="SAM" id="SignalP"/>
    </source>
</evidence>
<dbReference type="InterPro" id="IPR036928">
    <property type="entry name" value="AS_sf"/>
</dbReference>
<evidence type="ECO:0000259" key="2">
    <source>
        <dbReference type="Pfam" id="PF01425"/>
    </source>
</evidence>
<proteinExistence type="predicted"/>